<dbReference type="SUPFAM" id="SSF53474">
    <property type="entry name" value="alpha/beta-Hydrolases"/>
    <property type="match status" value="1"/>
</dbReference>
<evidence type="ECO:0000313" key="7">
    <source>
        <dbReference type="EMBL" id="SGZ46892.1"/>
    </source>
</evidence>
<dbReference type="PROSITE" id="PS00122">
    <property type="entry name" value="CARBOXYLESTERASE_B_1"/>
    <property type="match status" value="1"/>
</dbReference>
<dbReference type="InterPro" id="IPR019826">
    <property type="entry name" value="Carboxylesterase_B_AS"/>
</dbReference>
<protein>
    <recommendedName>
        <fullName evidence="5">Carboxylic ester hydrolase</fullName>
        <ecNumber evidence="5">3.1.1.-</ecNumber>
    </recommendedName>
</protein>
<dbReference type="InterPro" id="IPR002018">
    <property type="entry name" value="CarbesteraseB"/>
</dbReference>
<keyword evidence="3 5" id="KW-0378">Hydrolase</keyword>
<evidence type="ECO:0000256" key="5">
    <source>
        <dbReference type="RuleBase" id="RU361235"/>
    </source>
</evidence>
<evidence type="ECO:0000256" key="2">
    <source>
        <dbReference type="ARBA" id="ARBA00005964"/>
    </source>
</evidence>
<organism evidence="7 8">
    <name type="scientific">Sungouiella intermedia</name>
    <dbReference type="NCBI Taxonomy" id="45354"/>
    <lineage>
        <taxon>Eukaryota</taxon>
        <taxon>Fungi</taxon>
        <taxon>Dikarya</taxon>
        <taxon>Ascomycota</taxon>
        <taxon>Saccharomycotina</taxon>
        <taxon>Pichiomycetes</taxon>
        <taxon>Metschnikowiaceae</taxon>
        <taxon>Sungouiella</taxon>
    </lineage>
</organism>
<keyword evidence="8" id="KW-1185">Reference proteome</keyword>
<evidence type="ECO:0000256" key="4">
    <source>
        <dbReference type="ARBA" id="ARBA00022963"/>
    </source>
</evidence>
<dbReference type="InterPro" id="IPR029058">
    <property type="entry name" value="AB_hydrolase_fold"/>
</dbReference>
<dbReference type="EC" id="3.1.1.-" evidence="5"/>
<accession>A0A1L0B9D0</accession>
<dbReference type="InterPro" id="IPR050309">
    <property type="entry name" value="Type-B_Carboxylest/Lipase"/>
</dbReference>
<gene>
    <name evidence="7" type="ORF">SAMEA4029010_CIC11G00000001076</name>
</gene>
<dbReference type="OrthoDB" id="6846267at2759"/>
<dbReference type="Pfam" id="PF00135">
    <property type="entry name" value="COesterase"/>
    <property type="match status" value="1"/>
</dbReference>
<dbReference type="GO" id="GO:0004806">
    <property type="term" value="F:triacylglycerol lipase activity"/>
    <property type="evidence" value="ECO:0007669"/>
    <property type="project" value="UniProtKB-EC"/>
</dbReference>
<dbReference type="Gene3D" id="3.40.50.1820">
    <property type="entry name" value="alpha/beta hydrolase"/>
    <property type="match status" value="1"/>
</dbReference>
<dbReference type="EMBL" id="LT635756">
    <property type="protein sequence ID" value="SGZ46892.1"/>
    <property type="molecule type" value="Genomic_DNA"/>
</dbReference>
<keyword evidence="4" id="KW-0442">Lipid degradation</keyword>
<proteinExistence type="inferred from homology"/>
<dbReference type="GO" id="GO:0016042">
    <property type="term" value="P:lipid catabolic process"/>
    <property type="evidence" value="ECO:0007669"/>
    <property type="project" value="UniProtKB-KW"/>
</dbReference>
<dbReference type="STRING" id="45354.A0A1L0B9D0"/>
<sequence>MGSLRGQVEREIPGFGKLKGNTFDGGVCQFMGIPYGELTKRWTRATLLTSWKDGFHDGTVLGPCTPVPHFGGMESGDFFTPVYQFDHYKGPFVTDERNALVLNVVTGPMSEEKKIPVFVFIHGGSWMTGTSNLSIFDGVKLVQKSIAENKPIIVVTFNYRCGISGFLASDLIEKELKQDGFNGNGNFGLTDQALAVDWVYQNIHLFGGDAENITLCGESAGSCSVSNQIFSNINPKFKRAMAMSGLSGTIPAYSKSYHEKQFQRLLKYYDIANDENALDNLRKIPEKDMAMATSEIQETKVPTTGNPCIDGWYLDYNLNFTNFVEPPEWLDSLILGNTKDEGIMFFPCYTGLTYEKLLEHCDKFVPSSVSEAILSWYDMTADSSMEDINWNMTRLMGDITFIFPNYQLLEVCAKSKTTAYWYHFDEPSTIDGPLKGKSNHAIDLLYLFGNRSDMNDSQKHLVSDYMTRVINFANGEQPWEPYLDRKAVMVFGPVANEKSKGQMIELEHDVNRNYKIFKKFREIPGEHLNEFFTALDCLTNERKFIN</sequence>
<evidence type="ECO:0000256" key="3">
    <source>
        <dbReference type="ARBA" id="ARBA00022801"/>
    </source>
</evidence>
<comment type="catalytic activity">
    <reaction evidence="1">
        <text>a triacylglycerol + H2O = a diacylglycerol + a fatty acid + H(+)</text>
        <dbReference type="Rhea" id="RHEA:12044"/>
        <dbReference type="ChEBI" id="CHEBI:15377"/>
        <dbReference type="ChEBI" id="CHEBI:15378"/>
        <dbReference type="ChEBI" id="CHEBI:17855"/>
        <dbReference type="ChEBI" id="CHEBI:18035"/>
        <dbReference type="ChEBI" id="CHEBI:28868"/>
        <dbReference type="EC" id="3.1.1.3"/>
    </reaction>
</comment>
<feature type="domain" description="Carboxylesterase type B" evidence="6">
    <location>
        <begin position="16"/>
        <end position="508"/>
    </location>
</feature>
<dbReference type="AlphaFoldDB" id="A0A1L0B9D0"/>
<evidence type="ECO:0000313" key="8">
    <source>
        <dbReference type="Proteomes" id="UP000182334"/>
    </source>
</evidence>
<comment type="similarity">
    <text evidence="2 5">Belongs to the type-B carboxylesterase/lipase family.</text>
</comment>
<evidence type="ECO:0000259" key="6">
    <source>
        <dbReference type="Pfam" id="PF00135"/>
    </source>
</evidence>
<keyword evidence="4" id="KW-0443">Lipid metabolism</keyword>
<name>A0A1L0B9D0_9ASCO</name>
<reference evidence="7 8" key="1">
    <citation type="submission" date="2016-10" db="EMBL/GenBank/DDBJ databases">
        <authorList>
            <person name="de Groot N.N."/>
        </authorList>
    </citation>
    <scope>NUCLEOTIDE SEQUENCE [LARGE SCALE GENOMIC DNA]</scope>
    <source>
        <strain evidence="7 8">CBS 141442</strain>
    </source>
</reference>
<dbReference type="PANTHER" id="PTHR11559">
    <property type="entry name" value="CARBOXYLESTERASE"/>
    <property type="match status" value="1"/>
</dbReference>
<evidence type="ECO:0000256" key="1">
    <source>
        <dbReference type="ARBA" id="ARBA00001024"/>
    </source>
</evidence>
<dbReference type="Proteomes" id="UP000182334">
    <property type="component" value="Chromosome I"/>
</dbReference>